<proteinExistence type="predicted"/>
<dbReference type="PANTHER" id="PTHR23502">
    <property type="entry name" value="MAJOR FACILITATOR SUPERFAMILY"/>
    <property type="match status" value="1"/>
</dbReference>
<dbReference type="FunFam" id="1.20.1250.20:FF:000011">
    <property type="entry name" value="MFS multidrug transporter, putative"/>
    <property type="match status" value="1"/>
</dbReference>
<dbReference type="Proteomes" id="UP000007431">
    <property type="component" value="Unassembled WGS sequence"/>
</dbReference>
<dbReference type="eggNOG" id="KOG0255">
    <property type="taxonomic scope" value="Eukaryota"/>
</dbReference>
<feature type="transmembrane region" description="Helical" evidence="6">
    <location>
        <begin position="77"/>
        <end position="98"/>
    </location>
</feature>
<name>D8PMZ4_SCHCM</name>
<keyword evidence="4 6" id="KW-0472">Membrane</keyword>
<dbReference type="EMBL" id="GL377302">
    <property type="protein sequence ID" value="EFJ01489.1"/>
    <property type="molecule type" value="Genomic_DNA"/>
</dbReference>
<feature type="transmembrane region" description="Helical" evidence="6">
    <location>
        <begin position="204"/>
        <end position="228"/>
    </location>
</feature>
<dbReference type="InParanoid" id="D8PMZ4"/>
<dbReference type="CDD" id="cd17323">
    <property type="entry name" value="MFS_Tpo1_MDR_like"/>
    <property type="match status" value="1"/>
</dbReference>
<keyword evidence="9" id="KW-1185">Reference proteome</keyword>
<dbReference type="HOGENOM" id="CLU_008455_1_3_1"/>
<keyword evidence="3 6" id="KW-1133">Transmembrane helix</keyword>
<evidence type="ECO:0000313" key="8">
    <source>
        <dbReference type="EMBL" id="EFJ01489.1"/>
    </source>
</evidence>
<evidence type="ECO:0000256" key="4">
    <source>
        <dbReference type="ARBA" id="ARBA00023136"/>
    </source>
</evidence>
<feature type="domain" description="Major facilitator superfamily (MFS) profile" evidence="7">
    <location>
        <begin position="79"/>
        <end position="487"/>
    </location>
</feature>
<gene>
    <name evidence="8" type="ORF">SCHCODRAFT_48040</name>
</gene>
<dbReference type="PROSITE" id="PS50850">
    <property type="entry name" value="MFS"/>
    <property type="match status" value="1"/>
</dbReference>
<feature type="transmembrane region" description="Helical" evidence="6">
    <location>
        <begin position="385"/>
        <end position="406"/>
    </location>
</feature>
<dbReference type="VEuPathDB" id="FungiDB:SCHCODRAFT_02620830"/>
<feature type="transmembrane region" description="Helical" evidence="6">
    <location>
        <begin position="412"/>
        <end position="433"/>
    </location>
</feature>
<evidence type="ECO:0000256" key="1">
    <source>
        <dbReference type="ARBA" id="ARBA00004141"/>
    </source>
</evidence>
<sequence>MDGQEKGLARTPSRGTEDSSATVASAGDVGGLQRIVSRARSGSALPDDPVEKKERLSDDDWEDNPANPRNWSNGKKWTAVGIVRLVLFIPPLTSSMMAPGMQEIALKYSITNSTVLALTLSIFVLALAIGPLVLGPLSEIYGRTWVLHIANLVSLAFNLGCAFAPATGSFIGLRFLSGLAGSAPIAIGGGSISDLFSDRDRGGAMGAFSMGPLIGPVVGPIAGGFIAQTVGVKWVFIVIACLNGVASAVGIPLLRETYHPILRKRIAKRNGDVERLRVDPVVEEAGMSKIEIIWVNIQRPIMLLFGDIICFLLSLYMALIFYLMFATFSAFFSTTYGFKAGVGGLVYIGIGIGSLVAVVIGAKVGDRIYWGLSAKYNNGIGKPEYRVPSLVLGSMVIPIGLFWYGWSAEAATHWIVPILGTAVYAFGQMLTFLPIQLYLVDTFTYAASAVAAATFFRSMFGFAFPLFAQEMFDTLGMGGGLSLLAGK</sequence>
<feature type="transmembrane region" description="Helical" evidence="6">
    <location>
        <begin position="110"/>
        <end position="133"/>
    </location>
</feature>
<dbReference type="InterPro" id="IPR036259">
    <property type="entry name" value="MFS_trans_sf"/>
</dbReference>
<dbReference type="OMA" id="VAITEDW"/>
<comment type="subcellular location">
    <subcellularLocation>
        <location evidence="1">Membrane</location>
        <topology evidence="1">Multi-pass membrane protein</topology>
    </subcellularLocation>
</comment>
<dbReference type="InterPro" id="IPR011701">
    <property type="entry name" value="MFS"/>
</dbReference>
<feature type="transmembrane region" description="Helical" evidence="6">
    <location>
        <begin position="234"/>
        <end position="254"/>
    </location>
</feature>
<dbReference type="GO" id="GO:0022857">
    <property type="term" value="F:transmembrane transporter activity"/>
    <property type="evidence" value="ECO:0007669"/>
    <property type="project" value="InterPro"/>
</dbReference>
<evidence type="ECO:0000256" key="2">
    <source>
        <dbReference type="ARBA" id="ARBA00022692"/>
    </source>
</evidence>
<dbReference type="SUPFAM" id="SSF103473">
    <property type="entry name" value="MFS general substrate transporter"/>
    <property type="match status" value="1"/>
</dbReference>
<evidence type="ECO:0000256" key="3">
    <source>
        <dbReference type="ARBA" id="ARBA00022989"/>
    </source>
</evidence>
<organism evidence="9">
    <name type="scientific">Schizophyllum commune (strain H4-8 / FGSC 9210)</name>
    <name type="common">Split gill fungus</name>
    <dbReference type="NCBI Taxonomy" id="578458"/>
    <lineage>
        <taxon>Eukaryota</taxon>
        <taxon>Fungi</taxon>
        <taxon>Dikarya</taxon>
        <taxon>Basidiomycota</taxon>
        <taxon>Agaricomycotina</taxon>
        <taxon>Agaricomycetes</taxon>
        <taxon>Agaricomycetidae</taxon>
        <taxon>Agaricales</taxon>
        <taxon>Schizophyllaceae</taxon>
        <taxon>Schizophyllum</taxon>
    </lineage>
</organism>
<feature type="region of interest" description="Disordered" evidence="5">
    <location>
        <begin position="1"/>
        <end position="72"/>
    </location>
</feature>
<feature type="transmembrane region" description="Helical" evidence="6">
    <location>
        <begin position="345"/>
        <end position="364"/>
    </location>
</feature>
<protein>
    <recommendedName>
        <fullName evidence="7">Major facilitator superfamily (MFS) profile domain-containing protein</fullName>
    </recommendedName>
</protein>
<feature type="transmembrane region" description="Helical" evidence="6">
    <location>
        <begin position="301"/>
        <end position="325"/>
    </location>
</feature>
<evidence type="ECO:0000256" key="5">
    <source>
        <dbReference type="SAM" id="MobiDB-lite"/>
    </source>
</evidence>
<dbReference type="AlphaFoldDB" id="D8PMZ4"/>
<feature type="compositionally biased region" description="Basic and acidic residues" evidence="5">
    <location>
        <begin position="49"/>
        <end position="58"/>
    </location>
</feature>
<feature type="transmembrane region" description="Helical" evidence="6">
    <location>
        <begin position="145"/>
        <end position="165"/>
    </location>
</feature>
<evidence type="ECO:0000256" key="6">
    <source>
        <dbReference type="SAM" id="Phobius"/>
    </source>
</evidence>
<accession>D8PMZ4</accession>
<dbReference type="InterPro" id="IPR020846">
    <property type="entry name" value="MFS_dom"/>
</dbReference>
<dbReference type="GO" id="GO:0005886">
    <property type="term" value="C:plasma membrane"/>
    <property type="evidence" value="ECO:0007669"/>
    <property type="project" value="TreeGrafter"/>
</dbReference>
<reference evidence="8 9" key="1">
    <citation type="journal article" date="2010" name="Nat. Biotechnol.">
        <title>Genome sequence of the model mushroom Schizophyllum commune.</title>
        <authorList>
            <person name="Ohm R.A."/>
            <person name="de Jong J.F."/>
            <person name="Lugones L.G."/>
            <person name="Aerts A."/>
            <person name="Kothe E."/>
            <person name="Stajich J.E."/>
            <person name="de Vries R.P."/>
            <person name="Record E."/>
            <person name="Levasseur A."/>
            <person name="Baker S.E."/>
            <person name="Bartholomew K.A."/>
            <person name="Coutinho P.M."/>
            <person name="Erdmann S."/>
            <person name="Fowler T.J."/>
            <person name="Gathman A.C."/>
            <person name="Lombard V."/>
            <person name="Henrissat B."/>
            <person name="Knabe N."/>
            <person name="Kuees U."/>
            <person name="Lilly W.W."/>
            <person name="Lindquist E."/>
            <person name="Lucas S."/>
            <person name="Magnuson J.K."/>
            <person name="Piumi F."/>
            <person name="Raudaskoski M."/>
            <person name="Salamov A."/>
            <person name="Schmutz J."/>
            <person name="Schwarze F.W.M.R."/>
            <person name="vanKuyk P.A."/>
            <person name="Horton J.S."/>
            <person name="Grigoriev I.V."/>
            <person name="Woesten H.A.B."/>
        </authorList>
    </citation>
    <scope>NUCLEOTIDE SEQUENCE [LARGE SCALE GENOMIC DNA]</scope>
    <source>
        <strain evidence="9">H4-8 / FGSC 9210</strain>
    </source>
</reference>
<feature type="transmembrane region" description="Helical" evidence="6">
    <location>
        <begin position="445"/>
        <end position="468"/>
    </location>
</feature>
<feature type="transmembrane region" description="Helical" evidence="6">
    <location>
        <begin position="171"/>
        <end position="192"/>
    </location>
</feature>
<evidence type="ECO:0000313" key="9">
    <source>
        <dbReference type="Proteomes" id="UP000007431"/>
    </source>
</evidence>
<keyword evidence="2 6" id="KW-0812">Transmembrane</keyword>
<dbReference type="Pfam" id="PF07690">
    <property type="entry name" value="MFS_1"/>
    <property type="match status" value="1"/>
</dbReference>
<dbReference type="PANTHER" id="PTHR23502:SF60">
    <property type="entry name" value="MAJOR FACILITATOR SUPERFAMILY (MFS) PROFILE DOMAIN-CONTAINING PROTEIN-RELATED"/>
    <property type="match status" value="1"/>
</dbReference>
<dbReference type="Gene3D" id="1.20.1250.20">
    <property type="entry name" value="MFS general substrate transporter like domains"/>
    <property type="match status" value="1"/>
</dbReference>
<evidence type="ECO:0000259" key="7">
    <source>
        <dbReference type="PROSITE" id="PS50850"/>
    </source>
</evidence>